<dbReference type="Proteomes" id="UP000886998">
    <property type="component" value="Unassembled WGS sequence"/>
</dbReference>
<feature type="region of interest" description="Disordered" evidence="1">
    <location>
        <begin position="1"/>
        <end position="52"/>
    </location>
</feature>
<reference evidence="2" key="1">
    <citation type="submission" date="2020-08" db="EMBL/GenBank/DDBJ databases">
        <title>Multicomponent nature underlies the extraordinary mechanical properties of spider dragline silk.</title>
        <authorList>
            <person name="Kono N."/>
            <person name="Nakamura H."/>
            <person name="Mori M."/>
            <person name="Yoshida Y."/>
            <person name="Ohtoshi R."/>
            <person name="Malay A.D."/>
            <person name="Moran D.A.P."/>
            <person name="Tomita M."/>
            <person name="Numata K."/>
            <person name="Arakawa K."/>
        </authorList>
    </citation>
    <scope>NUCLEOTIDE SEQUENCE</scope>
</reference>
<sequence>MSGSDSDVDMNSEISGHSFKSRSSPLRKPDTASNTRTNGYKTLLKKKSQERETLVRELQNLPPCTNPDCPDHFSALADSVNLNSMKNSQTEEPKTLKTNTKKNKAQKRKDNQDDFVRMFARPKRPMDKLAQTVALYSF</sequence>
<evidence type="ECO:0000256" key="1">
    <source>
        <dbReference type="SAM" id="MobiDB-lite"/>
    </source>
</evidence>
<comment type="caution">
    <text evidence="2">The sequence shown here is derived from an EMBL/GenBank/DDBJ whole genome shotgun (WGS) entry which is preliminary data.</text>
</comment>
<dbReference type="AlphaFoldDB" id="A0A8X7C3D6"/>
<feature type="region of interest" description="Disordered" evidence="1">
    <location>
        <begin position="80"/>
        <end position="114"/>
    </location>
</feature>
<evidence type="ECO:0000313" key="3">
    <source>
        <dbReference type="Proteomes" id="UP000886998"/>
    </source>
</evidence>
<protein>
    <submittedName>
        <fullName evidence="2">Uncharacterized protein</fullName>
    </submittedName>
</protein>
<dbReference type="EMBL" id="BMAV01007926">
    <property type="protein sequence ID" value="GFY51184.1"/>
    <property type="molecule type" value="Genomic_DNA"/>
</dbReference>
<evidence type="ECO:0000313" key="2">
    <source>
        <dbReference type="EMBL" id="GFY51184.1"/>
    </source>
</evidence>
<keyword evidence="3" id="KW-1185">Reference proteome</keyword>
<name>A0A8X7C3D6_9ARAC</name>
<gene>
    <name evidence="2" type="ORF">TNIN_421381</name>
</gene>
<proteinExistence type="predicted"/>
<feature type="compositionally biased region" description="Polar residues" evidence="1">
    <location>
        <begin position="31"/>
        <end position="40"/>
    </location>
</feature>
<accession>A0A8X7C3D6</accession>
<organism evidence="2 3">
    <name type="scientific">Trichonephila inaurata madagascariensis</name>
    <dbReference type="NCBI Taxonomy" id="2747483"/>
    <lineage>
        <taxon>Eukaryota</taxon>
        <taxon>Metazoa</taxon>
        <taxon>Ecdysozoa</taxon>
        <taxon>Arthropoda</taxon>
        <taxon>Chelicerata</taxon>
        <taxon>Arachnida</taxon>
        <taxon>Araneae</taxon>
        <taxon>Araneomorphae</taxon>
        <taxon>Entelegynae</taxon>
        <taxon>Araneoidea</taxon>
        <taxon>Nephilidae</taxon>
        <taxon>Trichonephila</taxon>
        <taxon>Trichonephila inaurata</taxon>
    </lineage>
</organism>
<feature type="compositionally biased region" description="Acidic residues" evidence="1">
    <location>
        <begin position="1"/>
        <end position="10"/>
    </location>
</feature>